<keyword evidence="4" id="KW-1185">Reference proteome</keyword>
<feature type="region of interest" description="Disordered" evidence="1">
    <location>
        <begin position="70"/>
        <end position="223"/>
    </location>
</feature>
<reference evidence="3" key="1">
    <citation type="submission" date="2006-10" db="EMBL/GenBank/DDBJ databases">
        <authorList>
            <person name="Amadeo P."/>
            <person name="Zhao Q."/>
            <person name="Wortman J."/>
            <person name="Fraser-Liggett C."/>
            <person name="Carlton J."/>
        </authorList>
    </citation>
    <scope>NUCLEOTIDE SEQUENCE</scope>
    <source>
        <strain evidence="3">G3</strain>
    </source>
</reference>
<dbReference type="EMBL" id="DS113287">
    <property type="protein sequence ID" value="EAY13344.1"/>
    <property type="molecule type" value="Genomic_DNA"/>
</dbReference>
<accession>A2E1Z5</accession>
<dbReference type="SMR" id="A2E1Z5"/>
<feature type="compositionally biased region" description="Low complexity" evidence="1">
    <location>
        <begin position="102"/>
        <end position="117"/>
    </location>
</feature>
<feature type="compositionally biased region" description="Low complexity" evidence="1">
    <location>
        <begin position="150"/>
        <end position="181"/>
    </location>
</feature>
<evidence type="ECO:0000259" key="2">
    <source>
        <dbReference type="PROSITE" id="PS50053"/>
    </source>
</evidence>
<dbReference type="AlphaFoldDB" id="A2E1Z5"/>
<organism evidence="3 4">
    <name type="scientific">Trichomonas vaginalis (strain ATCC PRA-98 / G3)</name>
    <dbReference type="NCBI Taxonomy" id="412133"/>
    <lineage>
        <taxon>Eukaryota</taxon>
        <taxon>Metamonada</taxon>
        <taxon>Parabasalia</taxon>
        <taxon>Trichomonadida</taxon>
        <taxon>Trichomonadidae</taxon>
        <taxon>Trichomonas</taxon>
    </lineage>
</organism>
<feature type="domain" description="Ubiquitin-like" evidence="2">
    <location>
        <begin position="1"/>
        <end position="61"/>
    </location>
</feature>
<dbReference type="KEGG" id="tva:4771321"/>
<proteinExistence type="predicted"/>
<name>A2E1Z5_TRIV3</name>
<dbReference type="VEuPathDB" id="TrichDB:TVAG_164540"/>
<reference evidence="3" key="2">
    <citation type="journal article" date="2007" name="Science">
        <title>Draft genome sequence of the sexually transmitted pathogen Trichomonas vaginalis.</title>
        <authorList>
            <person name="Carlton J.M."/>
            <person name="Hirt R.P."/>
            <person name="Silva J.C."/>
            <person name="Delcher A.L."/>
            <person name="Schatz M."/>
            <person name="Zhao Q."/>
            <person name="Wortman J.R."/>
            <person name="Bidwell S.L."/>
            <person name="Alsmark U.C.M."/>
            <person name="Besteiro S."/>
            <person name="Sicheritz-Ponten T."/>
            <person name="Noel C.J."/>
            <person name="Dacks J.B."/>
            <person name="Foster P.G."/>
            <person name="Simillion C."/>
            <person name="Van de Peer Y."/>
            <person name="Miranda-Saavedra D."/>
            <person name="Barton G.J."/>
            <person name="Westrop G.D."/>
            <person name="Mueller S."/>
            <person name="Dessi D."/>
            <person name="Fiori P.L."/>
            <person name="Ren Q."/>
            <person name="Paulsen I."/>
            <person name="Zhang H."/>
            <person name="Bastida-Corcuera F.D."/>
            <person name="Simoes-Barbosa A."/>
            <person name="Brown M.T."/>
            <person name="Hayes R.D."/>
            <person name="Mukherjee M."/>
            <person name="Okumura C.Y."/>
            <person name="Schneider R."/>
            <person name="Smith A.J."/>
            <person name="Vanacova S."/>
            <person name="Villalvazo M."/>
            <person name="Haas B.J."/>
            <person name="Pertea M."/>
            <person name="Feldblyum T.V."/>
            <person name="Utterback T.R."/>
            <person name="Shu C.L."/>
            <person name="Osoegawa K."/>
            <person name="de Jong P.J."/>
            <person name="Hrdy I."/>
            <person name="Horvathova L."/>
            <person name="Zubacova Z."/>
            <person name="Dolezal P."/>
            <person name="Malik S.B."/>
            <person name="Logsdon J.M. Jr."/>
            <person name="Henze K."/>
            <person name="Gupta A."/>
            <person name="Wang C.C."/>
            <person name="Dunne R.L."/>
            <person name="Upcroft J.A."/>
            <person name="Upcroft P."/>
            <person name="White O."/>
            <person name="Salzberg S.L."/>
            <person name="Tang P."/>
            <person name="Chiu C.-H."/>
            <person name="Lee Y.-S."/>
            <person name="Embley T.M."/>
            <person name="Coombs G.H."/>
            <person name="Mottram J.C."/>
            <person name="Tachezy J."/>
            <person name="Fraser-Liggett C.M."/>
            <person name="Johnson P.J."/>
        </authorList>
    </citation>
    <scope>NUCLEOTIDE SEQUENCE [LARGE SCALE GENOMIC DNA]</scope>
    <source>
        <strain evidence="3">G3</strain>
    </source>
</reference>
<feature type="compositionally biased region" description="Polar residues" evidence="1">
    <location>
        <begin position="82"/>
        <end position="99"/>
    </location>
</feature>
<dbReference type="Proteomes" id="UP000001542">
    <property type="component" value="Unassembled WGS sequence"/>
</dbReference>
<protein>
    <submittedName>
        <fullName evidence="3">Proline/alanine-rich repetetive membrane anchored protein, putative</fullName>
    </submittedName>
</protein>
<dbReference type="VEuPathDB" id="TrichDB:TVAGG3_0036000"/>
<evidence type="ECO:0000256" key="1">
    <source>
        <dbReference type="SAM" id="MobiDB-lite"/>
    </source>
</evidence>
<dbReference type="SUPFAM" id="SSF54236">
    <property type="entry name" value="Ubiquitin-like"/>
    <property type="match status" value="1"/>
</dbReference>
<dbReference type="InterPro" id="IPR000626">
    <property type="entry name" value="Ubiquitin-like_dom"/>
</dbReference>
<dbReference type="InParanoid" id="A2E1Z5"/>
<dbReference type="InterPro" id="IPR029071">
    <property type="entry name" value="Ubiquitin-like_domsf"/>
</dbReference>
<dbReference type="PROSITE" id="PS50053">
    <property type="entry name" value="UBIQUITIN_2"/>
    <property type="match status" value="1"/>
</dbReference>
<evidence type="ECO:0000313" key="3">
    <source>
        <dbReference type="EMBL" id="EAY13344.1"/>
    </source>
</evidence>
<evidence type="ECO:0000313" key="4">
    <source>
        <dbReference type="Proteomes" id="UP000001542"/>
    </source>
</evidence>
<gene>
    <name evidence="3" type="ORF">TVAG_164540</name>
</gene>
<sequence length="284" mass="31607">MDVIFHISNGDTIHERYDGDVTFSEIEEMFKTKYLHEATKIRFLYQGKILTGEMKLSDIGYIHPREIMTYPTPMLKPKPKQEQPSNTTNSTQSPQNPKQPGNAEQSSISQSQNQTNKNKYEPKKENSPAISEKTTTKTTALPTEKKSTETKQNSTQNSQTPSKSTSNPSSSQSFQPSQPKPAESKPKQAENKNSIPKPKQPQPLPAGAKPPSQQDLNKARNPGVEKVRKIVLEKPNSSLYAVINSIGKSDPVLADKVRANPIPFLTLLGIPYKIENGKIVLQEK</sequence>
<dbReference type="RefSeq" id="XP_001325567.1">
    <property type="nucleotide sequence ID" value="XM_001325532.1"/>
</dbReference>